<feature type="domain" description="PglD N-terminal" evidence="4">
    <location>
        <begin position="2"/>
        <end position="75"/>
    </location>
</feature>
<dbReference type="InterPro" id="IPR041561">
    <property type="entry name" value="PglD_N"/>
</dbReference>
<dbReference type="Gene3D" id="3.40.50.20">
    <property type="match status" value="1"/>
</dbReference>
<dbReference type="Pfam" id="PF17836">
    <property type="entry name" value="PglD_N"/>
    <property type="match status" value="1"/>
</dbReference>
<dbReference type="InterPro" id="IPR020019">
    <property type="entry name" value="AcTrfase_PglD-like"/>
</dbReference>
<dbReference type="InterPro" id="IPR001451">
    <property type="entry name" value="Hexapep"/>
</dbReference>
<name>A0A1M7ZHT5_9BACT</name>
<gene>
    <name evidence="5" type="ORF">SAMN04488108_3448</name>
</gene>
<keyword evidence="6" id="KW-1185">Reference proteome</keyword>
<organism evidence="5 6">
    <name type="scientific">Algoriphagus zhangzhouensis</name>
    <dbReference type="NCBI Taxonomy" id="1073327"/>
    <lineage>
        <taxon>Bacteria</taxon>
        <taxon>Pseudomonadati</taxon>
        <taxon>Bacteroidota</taxon>
        <taxon>Cytophagia</taxon>
        <taxon>Cytophagales</taxon>
        <taxon>Cyclobacteriaceae</taxon>
        <taxon>Algoriphagus</taxon>
    </lineage>
</organism>
<dbReference type="PANTHER" id="PTHR43300:SF7">
    <property type="entry name" value="UDP-N-ACETYLBACILLOSAMINE N-ACETYLTRANSFERASE"/>
    <property type="match status" value="1"/>
</dbReference>
<feature type="binding site" evidence="3">
    <location>
        <position position="68"/>
    </location>
    <ligand>
        <name>substrate</name>
    </ligand>
</feature>
<evidence type="ECO:0000313" key="5">
    <source>
        <dbReference type="EMBL" id="SHO64434.1"/>
    </source>
</evidence>
<keyword evidence="5" id="KW-0012">Acyltransferase</keyword>
<evidence type="ECO:0000256" key="1">
    <source>
        <dbReference type="ARBA" id="ARBA00007274"/>
    </source>
</evidence>
<proteinExistence type="inferred from homology"/>
<dbReference type="RefSeq" id="WP_073573048.1">
    <property type="nucleotide sequence ID" value="NZ_FRXN01000005.1"/>
</dbReference>
<accession>A0A1M7ZHT5</accession>
<dbReference type="GO" id="GO:0016746">
    <property type="term" value="F:acyltransferase activity"/>
    <property type="evidence" value="ECO:0007669"/>
    <property type="project" value="UniProtKB-KW"/>
</dbReference>
<dbReference type="Proteomes" id="UP000184609">
    <property type="component" value="Unassembled WGS sequence"/>
</dbReference>
<evidence type="ECO:0000259" key="4">
    <source>
        <dbReference type="Pfam" id="PF17836"/>
    </source>
</evidence>
<evidence type="ECO:0000256" key="3">
    <source>
        <dbReference type="PIRSR" id="PIRSR620019-2"/>
    </source>
</evidence>
<feature type="active site" description="Proton acceptor" evidence="2">
    <location>
        <position position="134"/>
    </location>
</feature>
<evidence type="ECO:0000256" key="2">
    <source>
        <dbReference type="PIRSR" id="PIRSR620019-1"/>
    </source>
</evidence>
<reference evidence="6" key="1">
    <citation type="submission" date="2016-12" db="EMBL/GenBank/DDBJ databases">
        <authorList>
            <person name="Varghese N."/>
            <person name="Submissions S."/>
        </authorList>
    </citation>
    <scope>NUCLEOTIDE SEQUENCE [LARGE SCALE GENOMIC DNA]</scope>
    <source>
        <strain evidence="6">DSM 25035</strain>
    </source>
</reference>
<dbReference type="PANTHER" id="PTHR43300">
    <property type="entry name" value="ACETYLTRANSFERASE"/>
    <property type="match status" value="1"/>
</dbReference>
<dbReference type="InterPro" id="IPR011004">
    <property type="entry name" value="Trimer_LpxA-like_sf"/>
</dbReference>
<dbReference type="STRING" id="1073327.SAMN04488108_3448"/>
<feature type="site" description="Increases basicity of active site His" evidence="2">
    <location>
        <position position="135"/>
    </location>
</feature>
<evidence type="ECO:0000313" key="6">
    <source>
        <dbReference type="Proteomes" id="UP000184609"/>
    </source>
</evidence>
<dbReference type="InterPro" id="IPR050179">
    <property type="entry name" value="Trans_hexapeptide_repeat"/>
</dbReference>
<dbReference type="SUPFAM" id="SSF51161">
    <property type="entry name" value="Trimeric LpxA-like enzymes"/>
    <property type="match status" value="1"/>
</dbReference>
<dbReference type="CDD" id="cd03360">
    <property type="entry name" value="LbH_AT_putative"/>
    <property type="match status" value="1"/>
</dbReference>
<dbReference type="Pfam" id="PF00132">
    <property type="entry name" value="Hexapep"/>
    <property type="match status" value="1"/>
</dbReference>
<dbReference type="EMBL" id="FRXN01000005">
    <property type="protein sequence ID" value="SHO64434.1"/>
    <property type="molecule type" value="Genomic_DNA"/>
</dbReference>
<keyword evidence="5" id="KW-0808">Transferase</keyword>
<comment type="similarity">
    <text evidence="1">Belongs to the transferase hexapeptide repeat family.</text>
</comment>
<dbReference type="OrthoDB" id="708224at2"/>
<dbReference type="Pfam" id="PF14602">
    <property type="entry name" value="Hexapep_2"/>
    <property type="match status" value="1"/>
</dbReference>
<dbReference type="Gene3D" id="2.160.10.10">
    <property type="entry name" value="Hexapeptide repeat proteins"/>
    <property type="match status" value="1"/>
</dbReference>
<protein>
    <submittedName>
        <fullName evidence="5">Sugar O-acyltransferase, sialic acid O-acetyltransferase NeuD family</fullName>
    </submittedName>
</protein>
<sequence>MVIAGAGGHGLEVFQSLVDQGFDGSEIFFFDGDISKKKSHLFSERVICSLDHISEIFQKNAEFCLGVGNPIHRQNFELLLTKIGGTLKGLAHPSAIFDQTHVFTFVDKMAFSFVGPNTNLGKGVLVNVRANIHHDCKVGEYTEIGPGAMLLGGSTIGEKCRIGAGAVILPGVSLGDEIIVGAGAVVTKDCFQAGAILKGVPAK</sequence>
<dbReference type="AlphaFoldDB" id="A0A1M7ZHT5"/>